<protein>
    <recommendedName>
        <fullName evidence="3">Tc1-like transposase DDE domain-containing protein</fullName>
    </recommendedName>
</protein>
<dbReference type="GO" id="GO:0003676">
    <property type="term" value="F:nucleic acid binding"/>
    <property type="evidence" value="ECO:0007669"/>
    <property type="project" value="InterPro"/>
</dbReference>
<keyword evidence="2" id="KW-1185">Reference proteome</keyword>
<accession>A0A4Y7PMA3</accession>
<reference evidence="1 2" key="1">
    <citation type="submission" date="2018-06" db="EMBL/GenBank/DDBJ databases">
        <title>A transcriptomic atlas of mushroom development highlights an independent origin of complex multicellularity.</title>
        <authorList>
            <consortium name="DOE Joint Genome Institute"/>
            <person name="Krizsan K."/>
            <person name="Almasi E."/>
            <person name="Merenyi Z."/>
            <person name="Sahu N."/>
            <person name="Viragh M."/>
            <person name="Koszo T."/>
            <person name="Mondo S."/>
            <person name="Kiss B."/>
            <person name="Balint B."/>
            <person name="Kues U."/>
            <person name="Barry K."/>
            <person name="Hegedus J.C."/>
            <person name="Henrissat B."/>
            <person name="Johnson J."/>
            <person name="Lipzen A."/>
            <person name="Ohm R."/>
            <person name="Nagy I."/>
            <person name="Pangilinan J."/>
            <person name="Yan J."/>
            <person name="Xiong Y."/>
            <person name="Grigoriev I.V."/>
            <person name="Hibbett D.S."/>
            <person name="Nagy L.G."/>
        </authorList>
    </citation>
    <scope>NUCLEOTIDE SEQUENCE [LARGE SCALE GENOMIC DNA]</scope>
    <source>
        <strain evidence="1 2">SZMC22713</strain>
    </source>
</reference>
<dbReference type="InterPro" id="IPR036397">
    <property type="entry name" value="RNaseH_sf"/>
</dbReference>
<sequence>MDFKAGKNRDGYFGNDDLMQQVDKAIDIFEERFHSFATALFAFDNATSHQKGKCRMRPGTLPNGEQQDLYFPNDHPQYPGFFKGMQIILRERGLQRESELRAECPGFKCVDESKSAACCCRRVLFNQPDFKSQKPALFELIEGRGHKAIFYPKFHCELNFIEQCWGAAKHEYRQLPPTINEAHMEANVRDCLNGIPLDSMRRYANRSARFMDAYRRGLNGAQAAWVNRRYHGHRVLSEAIMKQFEQNDAFKSL</sequence>
<dbReference type="EMBL" id="ML170240">
    <property type="protein sequence ID" value="TDL16544.1"/>
    <property type="molecule type" value="Genomic_DNA"/>
</dbReference>
<evidence type="ECO:0008006" key="3">
    <source>
        <dbReference type="Google" id="ProtNLM"/>
    </source>
</evidence>
<dbReference type="PANTHER" id="PTHR35871">
    <property type="entry name" value="EXPRESSED PROTEIN"/>
    <property type="match status" value="1"/>
</dbReference>
<dbReference type="Gene3D" id="3.30.420.10">
    <property type="entry name" value="Ribonuclease H-like superfamily/Ribonuclease H"/>
    <property type="match status" value="1"/>
</dbReference>
<dbReference type="Proteomes" id="UP000294933">
    <property type="component" value="Unassembled WGS sequence"/>
</dbReference>
<dbReference type="VEuPathDB" id="FungiDB:BD410DRAFT_816690"/>
<dbReference type="AlphaFoldDB" id="A0A4Y7PMA3"/>
<gene>
    <name evidence="1" type="ORF">BD410DRAFT_816690</name>
</gene>
<evidence type="ECO:0000313" key="2">
    <source>
        <dbReference type="Proteomes" id="UP000294933"/>
    </source>
</evidence>
<name>A0A4Y7PMA3_9AGAM</name>
<proteinExistence type="predicted"/>
<dbReference type="OrthoDB" id="10039611at2759"/>
<dbReference type="PANTHER" id="PTHR35871:SF1">
    <property type="entry name" value="CXC1-LIKE CYSTEINE CLUSTER ASSOCIATED WITH KDZ TRANSPOSASES DOMAIN-CONTAINING PROTEIN"/>
    <property type="match status" value="1"/>
</dbReference>
<organism evidence="1 2">
    <name type="scientific">Rickenella mellea</name>
    <dbReference type="NCBI Taxonomy" id="50990"/>
    <lineage>
        <taxon>Eukaryota</taxon>
        <taxon>Fungi</taxon>
        <taxon>Dikarya</taxon>
        <taxon>Basidiomycota</taxon>
        <taxon>Agaricomycotina</taxon>
        <taxon>Agaricomycetes</taxon>
        <taxon>Hymenochaetales</taxon>
        <taxon>Rickenellaceae</taxon>
        <taxon>Rickenella</taxon>
    </lineage>
</organism>
<evidence type="ECO:0000313" key="1">
    <source>
        <dbReference type="EMBL" id="TDL16544.1"/>
    </source>
</evidence>